<dbReference type="GO" id="GO:0005829">
    <property type="term" value="C:cytosol"/>
    <property type="evidence" value="ECO:0007669"/>
    <property type="project" value="TreeGrafter"/>
</dbReference>
<dbReference type="PANTHER" id="PTHR22746:SF10">
    <property type="entry name" value="GUANINE NUCLEOTIDE EXCHANGE FACTOR SUBUNIT RIC1"/>
    <property type="match status" value="1"/>
</dbReference>
<dbReference type="Proteomes" id="UP001295444">
    <property type="component" value="Chromosome 05"/>
</dbReference>
<name>A0AAD1S703_PELCU</name>
<dbReference type="EMBL" id="OW240916">
    <property type="protein sequence ID" value="CAH2294017.1"/>
    <property type="molecule type" value="Genomic_DNA"/>
</dbReference>
<reference evidence="2" key="1">
    <citation type="submission" date="2022-03" db="EMBL/GenBank/DDBJ databases">
        <authorList>
            <person name="Alioto T."/>
            <person name="Alioto T."/>
            <person name="Gomez Garrido J."/>
        </authorList>
    </citation>
    <scope>NUCLEOTIDE SEQUENCE</scope>
</reference>
<evidence type="ECO:0000256" key="1">
    <source>
        <dbReference type="ARBA" id="ARBA00022737"/>
    </source>
</evidence>
<accession>A0AAD1S703</accession>
<dbReference type="PANTHER" id="PTHR22746">
    <property type="entry name" value="RAB6A-GEF COMPLEX PARTNER PROTEIN 1"/>
    <property type="match status" value="1"/>
</dbReference>
<proteinExistence type="predicted"/>
<dbReference type="GO" id="GO:0042147">
    <property type="term" value="P:retrograde transport, endosome to Golgi"/>
    <property type="evidence" value="ECO:0007669"/>
    <property type="project" value="TreeGrafter"/>
</dbReference>
<dbReference type="SUPFAM" id="SSF50978">
    <property type="entry name" value="WD40 repeat-like"/>
    <property type="match status" value="1"/>
</dbReference>
<organism evidence="2 3">
    <name type="scientific">Pelobates cultripes</name>
    <name type="common">Western spadefoot toad</name>
    <dbReference type="NCBI Taxonomy" id="61616"/>
    <lineage>
        <taxon>Eukaryota</taxon>
        <taxon>Metazoa</taxon>
        <taxon>Chordata</taxon>
        <taxon>Craniata</taxon>
        <taxon>Vertebrata</taxon>
        <taxon>Euteleostomi</taxon>
        <taxon>Amphibia</taxon>
        <taxon>Batrachia</taxon>
        <taxon>Anura</taxon>
        <taxon>Pelobatoidea</taxon>
        <taxon>Pelobatidae</taxon>
        <taxon>Pelobates</taxon>
    </lineage>
</organism>
<dbReference type="GO" id="GO:0006886">
    <property type="term" value="P:intracellular protein transport"/>
    <property type="evidence" value="ECO:0007669"/>
    <property type="project" value="InterPro"/>
</dbReference>
<gene>
    <name evidence="2" type="ORF">PECUL_23A051979</name>
</gene>
<evidence type="ECO:0000313" key="2">
    <source>
        <dbReference type="EMBL" id="CAH2294017.1"/>
    </source>
</evidence>
<dbReference type="GO" id="GO:0034066">
    <property type="term" value="C:Ric1-Rgp1 guanyl-nucleotide exchange factor complex"/>
    <property type="evidence" value="ECO:0007669"/>
    <property type="project" value="InterPro"/>
</dbReference>
<evidence type="ECO:0000313" key="3">
    <source>
        <dbReference type="Proteomes" id="UP001295444"/>
    </source>
</evidence>
<protein>
    <submittedName>
        <fullName evidence="2">RAB6A-GEF complex partner 1 isoform X1</fullName>
    </submittedName>
</protein>
<dbReference type="AlphaFoldDB" id="A0AAD1S703"/>
<dbReference type="InterPro" id="IPR036322">
    <property type="entry name" value="WD40_repeat_dom_sf"/>
</dbReference>
<keyword evidence="1" id="KW-0677">Repeat</keyword>
<dbReference type="InterPro" id="IPR040096">
    <property type="entry name" value="Ric1"/>
</dbReference>
<dbReference type="GO" id="GO:0000139">
    <property type="term" value="C:Golgi membrane"/>
    <property type="evidence" value="ECO:0007669"/>
    <property type="project" value="TreeGrafter"/>
</dbReference>
<keyword evidence="3" id="KW-1185">Reference proteome</keyword>
<sequence>MYFLSGWPKKLLCPLKSQEQPFHIQADSQRILVSVLSESQLSIWYSRPSVLIASYKESAKASAQFGAYKQAEWRPDSTMIVIATTNGYILFFDIIPAGEDKYLYEPVYPNR</sequence>